<evidence type="ECO:0000256" key="2">
    <source>
        <dbReference type="SAM" id="MobiDB-lite"/>
    </source>
</evidence>
<dbReference type="EMBL" id="FO082267">
    <property type="protein sequence ID" value="CCO19001.1"/>
    <property type="molecule type" value="Genomic_DNA"/>
</dbReference>
<evidence type="ECO:0000259" key="3">
    <source>
        <dbReference type="PROSITE" id="PS51192"/>
    </source>
</evidence>
<dbReference type="CDD" id="cd18793">
    <property type="entry name" value="SF2_C_SNF"/>
    <property type="match status" value="1"/>
</dbReference>
<dbReference type="PROSITE" id="PS51194">
    <property type="entry name" value="HELICASE_CTER"/>
    <property type="match status" value="1"/>
</dbReference>
<dbReference type="GO" id="GO:0005524">
    <property type="term" value="F:ATP binding"/>
    <property type="evidence" value="ECO:0007669"/>
    <property type="project" value="InterPro"/>
</dbReference>
<evidence type="ECO:0000259" key="4">
    <source>
        <dbReference type="PROSITE" id="PS51194"/>
    </source>
</evidence>
<dbReference type="InterPro" id="IPR001650">
    <property type="entry name" value="Helicase_C-like"/>
</dbReference>
<gene>
    <name evidence="5" type="ordered locus">Bathy12g03420</name>
</gene>
<dbReference type="Pfam" id="PF00271">
    <property type="entry name" value="Helicase_C"/>
    <property type="match status" value="1"/>
</dbReference>
<dbReference type="Proteomes" id="UP000198341">
    <property type="component" value="Chromosome 12"/>
</dbReference>
<dbReference type="InterPro" id="IPR038718">
    <property type="entry name" value="SNF2-like_sf"/>
</dbReference>
<feature type="region of interest" description="Disordered" evidence="2">
    <location>
        <begin position="48"/>
        <end position="68"/>
    </location>
</feature>
<dbReference type="GO" id="GO:0031297">
    <property type="term" value="P:replication fork processing"/>
    <property type="evidence" value="ECO:0007669"/>
    <property type="project" value="TreeGrafter"/>
</dbReference>
<evidence type="ECO:0008006" key="7">
    <source>
        <dbReference type="Google" id="ProtNLM"/>
    </source>
</evidence>
<protein>
    <recommendedName>
        <fullName evidence="7">SWI/SNF-related matrix-associated actin-dependent regulator of chromatin subfamily A-like protein 1</fullName>
    </recommendedName>
</protein>
<dbReference type="AlphaFoldDB" id="K8ELS3"/>
<keyword evidence="6" id="KW-1185">Reference proteome</keyword>
<sequence>MSLFDEEEDDFEIEMDKEKFDQIIVRAEEEKRKKQRTTTTNAFDFMKNSQQQQRQQQQQQEVLQQQNYQHQHHAVKKISILPSEGGNNNAGRVKFELFISAPIARKFDRLVAKFDAAFARESAEEYERREQLEEINNGTVMKNIITWDGIPHGRLDLVVSSLKRQFDINDAVNILYPHPFVRRSLRSADRMIHDKMVDNQFNSIPFKDKLFPFQSEGVKFVLKRDGRAMIGDEMGLGKSIQALGVSKVYSKDWPCVIFCPSSLKDTWKHEIEKWLGGVDGDDGKGECAVKVRKIESAKESKDILNEMRKNSNGSGSASTKIDFIIVPYSICNQIQKELFELVFNVMKANVVVCDESHFLKDRKAKRTMAVVPFLIRAKRAICLTGTPALAKPIELFSQLTSLRPDIFPKLSEYGQRYCSGGRFGAFSGSSESQELFAVVSSSVMIRRKKKDVLTQLPPKQREQIFLEIPKAERTSKIQPIVQAMNALPETETLERKMLMNKYYLSTAEAKVKTVQNYLQNLLESVDEEKKILFFAHHKCLLHAAVETMEKTKTKFIRIDGETPSGLRQGLVDSFQRCDANSPKVAVLSIKAAGVGLTLTRASLVVFSEYSWTPAEILQAEDRAHRIGQRDSVLVQFLHAKDSVDDIIWQSVQNKLETLGHFLDGTKKGNKMETKMEDAADRRQSFDATQKTLDEFVGR</sequence>
<dbReference type="PROSITE" id="PS51192">
    <property type="entry name" value="HELICASE_ATP_BIND_1"/>
    <property type="match status" value="1"/>
</dbReference>
<dbReference type="SMART" id="SM00490">
    <property type="entry name" value="HELICc"/>
    <property type="match status" value="1"/>
</dbReference>
<dbReference type="STRING" id="41875.K8ELS3"/>
<dbReference type="GO" id="GO:0016787">
    <property type="term" value="F:hydrolase activity"/>
    <property type="evidence" value="ECO:0007669"/>
    <property type="project" value="UniProtKB-KW"/>
</dbReference>
<dbReference type="RefSeq" id="XP_007509886.1">
    <property type="nucleotide sequence ID" value="XM_007509824.1"/>
</dbReference>
<name>K8ELS3_9CHLO</name>
<dbReference type="KEGG" id="bpg:Bathy12g03420"/>
<evidence type="ECO:0000313" key="6">
    <source>
        <dbReference type="Proteomes" id="UP000198341"/>
    </source>
</evidence>
<dbReference type="GO" id="GO:0006281">
    <property type="term" value="P:DNA repair"/>
    <property type="evidence" value="ECO:0007669"/>
    <property type="project" value="TreeGrafter"/>
</dbReference>
<dbReference type="GeneID" id="19012512"/>
<dbReference type="PANTHER" id="PTHR45766:SF6">
    <property type="entry name" value="SWI_SNF-RELATED MATRIX-ASSOCIATED ACTIN-DEPENDENT REGULATOR OF CHROMATIN SUBFAMILY A-LIKE PROTEIN 1"/>
    <property type="match status" value="1"/>
</dbReference>
<evidence type="ECO:0000313" key="5">
    <source>
        <dbReference type="EMBL" id="CCO19001.1"/>
    </source>
</evidence>
<accession>K8ELS3</accession>
<dbReference type="InterPro" id="IPR049730">
    <property type="entry name" value="SNF2/RAD54-like_C"/>
</dbReference>
<dbReference type="SUPFAM" id="SSF52540">
    <property type="entry name" value="P-loop containing nucleoside triphosphate hydrolases"/>
    <property type="match status" value="2"/>
</dbReference>
<reference evidence="5 6" key="1">
    <citation type="submission" date="2011-10" db="EMBL/GenBank/DDBJ databases">
        <authorList>
            <person name="Genoscope - CEA"/>
        </authorList>
    </citation>
    <scope>NUCLEOTIDE SEQUENCE [LARGE SCALE GENOMIC DNA]</scope>
    <source>
        <strain evidence="5 6">RCC 1105</strain>
    </source>
</reference>
<dbReference type="PANTHER" id="PTHR45766">
    <property type="entry name" value="DNA ANNEALING HELICASE AND ENDONUCLEASE ZRANB3 FAMILY MEMBER"/>
    <property type="match status" value="1"/>
</dbReference>
<organism evidence="5 6">
    <name type="scientific">Bathycoccus prasinos</name>
    <dbReference type="NCBI Taxonomy" id="41875"/>
    <lineage>
        <taxon>Eukaryota</taxon>
        <taxon>Viridiplantae</taxon>
        <taxon>Chlorophyta</taxon>
        <taxon>Mamiellophyceae</taxon>
        <taxon>Mamiellales</taxon>
        <taxon>Bathycoccaceae</taxon>
        <taxon>Bathycoccus</taxon>
    </lineage>
</organism>
<evidence type="ECO:0000256" key="1">
    <source>
        <dbReference type="ARBA" id="ARBA00022801"/>
    </source>
</evidence>
<keyword evidence="1" id="KW-0378">Hydrolase</keyword>
<dbReference type="Gene3D" id="3.40.50.300">
    <property type="entry name" value="P-loop containing nucleotide triphosphate hydrolases"/>
    <property type="match status" value="1"/>
</dbReference>
<feature type="domain" description="Helicase ATP-binding" evidence="3">
    <location>
        <begin position="219"/>
        <end position="405"/>
    </location>
</feature>
<dbReference type="InterPro" id="IPR027417">
    <property type="entry name" value="P-loop_NTPase"/>
</dbReference>
<dbReference type="InterPro" id="IPR000330">
    <property type="entry name" value="SNF2_N"/>
</dbReference>
<dbReference type="eggNOG" id="KOG1000">
    <property type="taxonomic scope" value="Eukaryota"/>
</dbReference>
<dbReference type="InterPro" id="IPR014001">
    <property type="entry name" value="Helicase_ATP-bd"/>
</dbReference>
<dbReference type="SMART" id="SM00487">
    <property type="entry name" value="DEXDc"/>
    <property type="match status" value="1"/>
</dbReference>
<dbReference type="Gene3D" id="3.40.50.10810">
    <property type="entry name" value="Tandem AAA-ATPase domain"/>
    <property type="match status" value="1"/>
</dbReference>
<dbReference type="GO" id="GO:0043596">
    <property type="term" value="C:nuclear replication fork"/>
    <property type="evidence" value="ECO:0007669"/>
    <property type="project" value="TreeGrafter"/>
</dbReference>
<feature type="domain" description="Helicase C-terminal" evidence="4">
    <location>
        <begin position="517"/>
        <end position="679"/>
    </location>
</feature>
<feature type="compositionally biased region" description="Low complexity" evidence="2">
    <location>
        <begin position="50"/>
        <end position="68"/>
    </location>
</feature>
<dbReference type="OrthoDB" id="2801544at2759"/>
<dbReference type="Pfam" id="PF00176">
    <property type="entry name" value="SNF2-rel_dom"/>
    <property type="match status" value="1"/>
</dbReference>
<proteinExistence type="predicted"/>